<feature type="binding site" evidence="9">
    <location>
        <position position="227"/>
    </location>
    <ligand>
        <name>[4Fe-4S] cluster</name>
        <dbReference type="ChEBI" id="CHEBI:49883"/>
        <label>2</label>
    </ligand>
</feature>
<keyword evidence="9" id="KW-0846">Cobalamin</keyword>
<feature type="binding site" evidence="9">
    <location>
        <position position="257"/>
    </location>
    <ligand>
        <name>[4Fe-4S] cluster</name>
        <dbReference type="ChEBI" id="CHEBI:49883"/>
        <label>2</label>
    </ligand>
</feature>
<evidence type="ECO:0000256" key="9">
    <source>
        <dbReference type="HAMAP-Rule" id="MF_00916"/>
    </source>
</evidence>
<dbReference type="SUPFAM" id="SSF46548">
    <property type="entry name" value="alpha-helical ferredoxin"/>
    <property type="match status" value="1"/>
</dbReference>
<feature type="binding site" evidence="9">
    <location>
        <position position="254"/>
    </location>
    <ligand>
        <name>[4Fe-4S] cluster</name>
        <dbReference type="ChEBI" id="CHEBI:49883"/>
        <label>2</label>
    </ligand>
</feature>
<dbReference type="GO" id="GO:0005737">
    <property type="term" value="C:cytoplasm"/>
    <property type="evidence" value="ECO:0007669"/>
    <property type="project" value="UniProtKB-SubCell"/>
</dbReference>
<comment type="function">
    <text evidence="9">Catalyzes the conversion of epoxyqueuosine (oQ) to queuosine (Q), which is a hypermodified base found in the wobble positions of tRNA(Asp), tRNA(Asn), tRNA(His) and tRNA(Tyr).</text>
</comment>
<dbReference type="GO" id="GO:0052693">
    <property type="term" value="F:epoxyqueuosine reductase activity"/>
    <property type="evidence" value="ECO:0007669"/>
    <property type="project" value="UniProtKB-UniRule"/>
</dbReference>
<dbReference type="PROSITE" id="PS00198">
    <property type="entry name" value="4FE4S_FER_1"/>
    <property type="match status" value="1"/>
</dbReference>
<dbReference type="RefSeq" id="WP_104231712.1">
    <property type="nucleotide sequence ID" value="NZ_PSNW01000011.1"/>
</dbReference>
<dbReference type="InterPro" id="IPR013542">
    <property type="entry name" value="QueG_DUF1730"/>
</dbReference>
<keyword evidence="13" id="KW-1185">Reference proteome</keyword>
<dbReference type="Proteomes" id="UP000238220">
    <property type="component" value="Unassembled WGS sequence"/>
</dbReference>
<feature type="binding site" evidence="9">
    <location>
        <position position="68"/>
    </location>
    <ligand>
        <name>cob(II)alamin</name>
        <dbReference type="ChEBI" id="CHEBI:16304"/>
    </ligand>
</feature>
<dbReference type="UniPathway" id="UPA00392"/>
<keyword evidence="5 9" id="KW-0671">Queuosine biosynthesis</keyword>
<feature type="binding site" evidence="9">
    <location>
        <position position="169"/>
    </location>
    <ligand>
        <name>cob(II)alamin</name>
        <dbReference type="ChEBI" id="CHEBI:16304"/>
    </ligand>
</feature>
<evidence type="ECO:0000256" key="3">
    <source>
        <dbReference type="ARBA" id="ARBA00022694"/>
    </source>
</evidence>
<reference evidence="12 13" key="1">
    <citation type="submission" date="2018-02" db="EMBL/GenBank/DDBJ databases">
        <title>Genome sequencing of Solimonas sp. HR-BB.</title>
        <authorList>
            <person name="Lee Y."/>
            <person name="Jeon C.O."/>
        </authorList>
    </citation>
    <scope>NUCLEOTIDE SEQUENCE [LARGE SCALE GENOMIC DNA]</scope>
    <source>
        <strain evidence="12 13">HR-BB</strain>
    </source>
</reference>
<dbReference type="EMBL" id="PSNW01000011">
    <property type="protein sequence ID" value="PPE72626.1"/>
    <property type="molecule type" value="Genomic_DNA"/>
</dbReference>
<dbReference type="HAMAP" id="MF_00916">
    <property type="entry name" value="QueG"/>
    <property type="match status" value="1"/>
</dbReference>
<dbReference type="Pfam" id="PF08331">
    <property type="entry name" value="QueG_DUF1730"/>
    <property type="match status" value="1"/>
</dbReference>
<comment type="catalytic activity">
    <reaction evidence="9">
        <text>epoxyqueuosine(34) in tRNA + AH2 = queuosine(34) in tRNA + A + H2O</text>
        <dbReference type="Rhea" id="RHEA:32159"/>
        <dbReference type="Rhea" id="RHEA-COMP:18571"/>
        <dbReference type="Rhea" id="RHEA-COMP:18582"/>
        <dbReference type="ChEBI" id="CHEBI:13193"/>
        <dbReference type="ChEBI" id="CHEBI:15377"/>
        <dbReference type="ChEBI" id="CHEBI:17499"/>
        <dbReference type="ChEBI" id="CHEBI:194431"/>
        <dbReference type="ChEBI" id="CHEBI:194443"/>
        <dbReference type="EC" id="1.17.99.6"/>
    </reaction>
</comment>
<keyword evidence="7 9" id="KW-0408">Iron</keyword>
<keyword evidence="9" id="KW-0170">Cobalt</keyword>
<comment type="caution">
    <text evidence="12">The sequence shown here is derived from an EMBL/GenBank/DDBJ whole genome shotgun (WGS) entry which is preliminary data.</text>
</comment>
<dbReference type="PANTHER" id="PTHR30002">
    <property type="entry name" value="EPOXYQUEUOSINE REDUCTASE"/>
    <property type="match status" value="1"/>
</dbReference>
<organism evidence="12 13">
    <name type="scientific">Solimonas fluminis</name>
    <dbReference type="NCBI Taxonomy" id="2086571"/>
    <lineage>
        <taxon>Bacteria</taxon>
        <taxon>Pseudomonadati</taxon>
        <taxon>Pseudomonadota</taxon>
        <taxon>Gammaproteobacteria</taxon>
        <taxon>Nevskiales</taxon>
        <taxon>Nevskiaceae</taxon>
        <taxon>Solimonas</taxon>
    </lineage>
</organism>
<dbReference type="InterPro" id="IPR004453">
    <property type="entry name" value="QueG"/>
</dbReference>
<dbReference type="GO" id="GO:0008616">
    <property type="term" value="P:tRNA queuosine(34) biosynthetic process"/>
    <property type="evidence" value="ECO:0007669"/>
    <property type="project" value="UniProtKB-UniRule"/>
</dbReference>
<proteinExistence type="inferred from homology"/>
<dbReference type="EC" id="1.17.99.6" evidence="9"/>
<evidence type="ECO:0000256" key="10">
    <source>
        <dbReference type="SAM" id="MobiDB-lite"/>
    </source>
</evidence>
<comment type="caution">
    <text evidence="9">Lacks conserved residue(s) required for the propagation of feature annotation.</text>
</comment>
<keyword evidence="2 9" id="KW-0963">Cytoplasm</keyword>
<evidence type="ECO:0000256" key="4">
    <source>
        <dbReference type="ARBA" id="ARBA00022723"/>
    </source>
</evidence>
<comment type="cofactor">
    <cofactor evidence="9">
        <name>[4Fe-4S] cluster</name>
        <dbReference type="ChEBI" id="CHEBI:49883"/>
    </cofactor>
    <text evidence="9">Binds 2 [4Fe-4S] clusters per monomer.</text>
</comment>
<protein>
    <recommendedName>
        <fullName evidence="9">Epoxyqueuosine reductase</fullName>
        <ecNumber evidence="9">1.17.99.6</ecNumber>
    </recommendedName>
    <alternativeName>
        <fullName evidence="9">Queuosine biosynthesis protein QueG</fullName>
    </alternativeName>
</protein>
<keyword evidence="4 9" id="KW-0479">Metal-binding</keyword>
<comment type="subunit">
    <text evidence="9">Monomer.</text>
</comment>
<dbReference type="Gene3D" id="3.30.70.20">
    <property type="match status" value="1"/>
</dbReference>
<sequence>MAPSIGSPPAALAAELPEKIRQWARELGFADAGVASLELDEDLAHLQRWLDEGRNGGMAFMARDPGLRRDPARLRPGTLGVISARLDYRPDAEAADRVLRDGERAYISRYALGRDYHKLMRGRLLQLGRRIEAEIGPHGYRVLTDSAPVLEKALARNARLGWIGKNTLLLNRDAGSWFFLGEIYTDLPLAAQDRPAVAEQCGRCSACIRICPTQAITAPYRLDARRCISYLTIEHHGAIPEELRPMMGNRIFGCDDCQLVCPWNRYAQTTVEPDFAPRHGLDSAGLLELFSWDEAEWLQRTEGMALRRVGYPRWLRNLAVAIGNAPRSEAAAAALRSRLEYPDEIVREHVRWALDRQEASGQGLSPPPRSPQSGDATA</sequence>
<dbReference type="PROSITE" id="PS51379">
    <property type="entry name" value="4FE4S_FER_2"/>
    <property type="match status" value="1"/>
</dbReference>
<gene>
    <name evidence="9 12" type="primary">queG</name>
    <name evidence="12" type="ORF">C3942_17780</name>
</gene>
<evidence type="ECO:0000313" key="12">
    <source>
        <dbReference type="EMBL" id="PPE72626.1"/>
    </source>
</evidence>
<evidence type="ECO:0000256" key="5">
    <source>
        <dbReference type="ARBA" id="ARBA00022785"/>
    </source>
</evidence>
<dbReference type="Pfam" id="PF13484">
    <property type="entry name" value="Fer4_16"/>
    <property type="match status" value="1"/>
</dbReference>
<feature type="binding site" evidence="9">
    <location>
        <position position="180"/>
    </location>
    <ligand>
        <name>cob(II)alamin</name>
        <dbReference type="ChEBI" id="CHEBI:16304"/>
    </ligand>
</feature>
<dbReference type="GO" id="GO:0051539">
    <property type="term" value="F:4 iron, 4 sulfur cluster binding"/>
    <property type="evidence" value="ECO:0007669"/>
    <property type="project" value="UniProtKB-KW"/>
</dbReference>
<keyword evidence="1 9" id="KW-0004">4Fe-4S</keyword>
<dbReference type="FunFam" id="3.30.70.20:FF:000017">
    <property type="entry name" value="Epoxyqueuosine reductase"/>
    <property type="match status" value="1"/>
</dbReference>
<keyword evidence="6 9" id="KW-0560">Oxidoreductase</keyword>
<feature type="binding site" evidence="9">
    <location>
        <position position="207"/>
    </location>
    <ligand>
        <name>[4Fe-4S] cluster</name>
        <dbReference type="ChEBI" id="CHEBI:49883"/>
        <label>1</label>
    </ligand>
</feature>
<feature type="binding site" evidence="9">
    <location>
        <position position="211"/>
    </location>
    <ligand>
        <name>[4Fe-4S] cluster</name>
        <dbReference type="ChEBI" id="CHEBI:49883"/>
        <label>2</label>
    </ligand>
</feature>
<feature type="binding site" evidence="9">
    <location>
        <position position="166"/>
    </location>
    <ligand>
        <name>cob(II)alamin</name>
        <dbReference type="ChEBI" id="CHEBI:16304"/>
    </ligand>
</feature>
<dbReference type="InterPro" id="IPR017900">
    <property type="entry name" value="4Fe4S_Fe_S_CS"/>
</dbReference>
<feature type="domain" description="4Fe-4S ferredoxin-type" evidence="11">
    <location>
        <begin position="193"/>
        <end position="221"/>
    </location>
</feature>
<accession>A0A2S5TCE7</accession>
<feature type="region of interest" description="Disordered" evidence="10">
    <location>
        <begin position="356"/>
        <end position="378"/>
    </location>
</feature>
<comment type="pathway">
    <text evidence="9">tRNA modification; tRNA-queuosine biosynthesis.</text>
</comment>
<comment type="similarity">
    <text evidence="9">Belongs to the QueG family.</text>
</comment>
<evidence type="ECO:0000256" key="7">
    <source>
        <dbReference type="ARBA" id="ARBA00023004"/>
    </source>
</evidence>
<feature type="binding site" evidence="9">
    <location>
        <position position="201"/>
    </location>
    <ligand>
        <name>[4Fe-4S] cluster</name>
        <dbReference type="ChEBI" id="CHEBI:49883"/>
        <label>1</label>
    </ligand>
</feature>
<evidence type="ECO:0000313" key="13">
    <source>
        <dbReference type="Proteomes" id="UP000238220"/>
    </source>
</evidence>
<feature type="binding site" evidence="9">
    <location>
        <position position="204"/>
    </location>
    <ligand>
        <name>[4Fe-4S] cluster</name>
        <dbReference type="ChEBI" id="CHEBI:49883"/>
        <label>1</label>
    </ligand>
</feature>
<evidence type="ECO:0000259" key="11">
    <source>
        <dbReference type="PROSITE" id="PS51379"/>
    </source>
</evidence>
<comment type="cofactor">
    <cofactor evidence="9">
        <name>cob(II)alamin</name>
        <dbReference type="ChEBI" id="CHEBI:16304"/>
    </cofactor>
</comment>
<feature type="binding site" evidence="9">
    <location>
        <position position="145"/>
    </location>
    <ligand>
        <name>cob(II)alamin</name>
        <dbReference type="ChEBI" id="CHEBI:16304"/>
    </ligand>
</feature>
<dbReference type="GO" id="GO:0046872">
    <property type="term" value="F:metal ion binding"/>
    <property type="evidence" value="ECO:0007669"/>
    <property type="project" value="UniProtKB-KW"/>
</dbReference>
<name>A0A2S5TCE7_9GAMM</name>
<dbReference type="OrthoDB" id="9784571at2"/>
<keyword evidence="8 9" id="KW-0411">Iron-sulfur</keyword>
<evidence type="ECO:0000256" key="2">
    <source>
        <dbReference type="ARBA" id="ARBA00022490"/>
    </source>
</evidence>
<evidence type="ECO:0000256" key="8">
    <source>
        <dbReference type="ARBA" id="ARBA00023014"/>
    </source>
</evidence>
<dbReference type="PANTHER" id="PTHR30002:SF4">
    <property type="entry name" value="EPOXYQUEUOSINE REDUCTASE"/>
    <property type="match status" value="1"/>
</dbReference>
<feature type="binding site" evidence="9">
    <location>
        <position position="261"/>
    </location>
    <ligand>
        <name>[4Fe-4S] cluster</name>
        <dbReference type="ChEBI" id="CHEBI:49883"/>
        <label>1</label>
    </ligand>
</feature>
<comment type="subcellular location">
    <subcellularLocation>
        <location evidence="9">Cytoplasm</location>
    </subcellularLocation>
</comment>
<keyword evidence="3 9" id="KW-0819">tRNA processing</keyword>
<dbReference type="InterPro" id="IPR017896">
    <property type="entry name" value="4Fe4S_Fe-S-bd"/>
</dbReference>
<evidence type="ECO:0000256" key="1">
    <source>
        <dbReference type="ARBA" id="ARBA00022485"/>
    </source>
</evidence>
<evidence type="ECO:0000256" key="6">
    <source>
        <dbReference type="ARBA" id="ARBA00023002"/>
    </source>
</evidence>
<feature type="binding site" evidence="9">
    <location>
        <begin position="254"/>
        <end position="255"/>
    </location>
    <ligand>
        <name>cob(II)alamin</name>
        <dbReference type="ChEBI" id="CHEBI:16304"/>
    </ligand>
</feature>
<dbReference type="GO" id="GO:0031419">
    <property type="term" value="F:cobalamin binding"/>
    <property type="evidence" value="ECO:0007669"/>
    <property type="project" value="UniProtKB-KW"/>
</dbReference>
<feature type="binding site" evidence="9">
    <location>
        <position position="229"/>
    </location>
    <ligand>
        <name>cob(II)alamin</name>
        <dbReference type="ChEBI" id="CHEBI:16304"/>
    </ligand>
</feature>
<dbReference type="AlphaFoldDB" id="A0A2S5TCE7"/>
<dbReference type="NCBIfam" id="TIGR00276">
    <property type="entry name" value="tRNA epoxyqueuosine(34) reductase QueG"/>
    <property type="match status" value="1"/>
</dbReference>
<feature type="active site" description="Proton donor" evidence="9">
    <location>
        <position position="145"/>
    </location>
</feature>